<dbReference type="Gene3D" id="3.40.50.720">
    <property type="entry name" value="NAD(P)-binding Rossmann-like Domain"/>
    <property type="match status" value="1"/>
</dbReference>
<dbReference type="EMBL" id="JAFCJH010000013">
    <property type="protein sequence ID" value="MBR0796775.1"/>
    <property type="molecule type" value="Genomic_DNA"/>
</dbReference>
<organism evidence="3 4">
    <name type="scientific">Bradyrhizobium jicamae</name>
    <dbReference type="NCBI Taxonomy" id="280332"/>
    <lineage>
        <taxon>Bacteria</taxon>
        <taxon>Pseudomonadati</taxon>
        <taxon>Pseudomonadota</taxon>
        <taxon>Alphaproteobacteria</taxon>
        <taxon>Hyphomicrobiales</taxon>
        <taxon>Nitrobacteraceae</taxon>
        <taxon>Bradyrhizobium</taxon>
    </lineage>
</organism>
<evidence type="ECO:0000313" key="3">
    <source>
        <dbReference type="EMBL" id="MBR0796775.1"/>
    </source>
</evidence>
<dbReference type="Proteomes" id="UP001315278">
    <property type="component" value="Unassembled WGS sequence"/>
</dbReference>
<evidence type="ECO:0000256" key="1">
    <source>
        <dbReference type="ARBA" id="ARBA00004370"/>
    </source>
</evidence>
<name>A0ABS5FJ31_9BRAD</name>
<dbReference type="InterPro" id="IPR036291">
    <property type="entry name" value="NAD(P)-bd_dom_sf"/>
</dbReference>
<proteinExistence type="predicted"/>
<gene>
    <name evidence="3" type="ORF">JQ615_15375</name>
</gene>
<dbReference type="PANTHER" id="PTHR14097:SF8">
    <property type="entry name" value="NAD(P)-BINDING DOMAIN-CONTAINING PROTEIN"/>
    <property type="match status" value="1"/>
</dbReference>
<accession>A0ABS5FJ31</accession>
<keyword evidence="4" id="KW-1185">Reference proteome</keyword>
<dbReference type="SUPFAM" id="SSF51735">
    <property type="entry name" value="NAD(P)-binding Rossmann-fold domains"/>
    <property type="match status" value="1"/>
</dbReference>
<feature type="domain" description="NAD-dependent epimerase/dehydratase" evidence="2">
    <location>
        <begin position="5"/>
        <end position="78"/>
    </location>
</feature>
<evidence type="ECO:0000259" key="2">
    <source>
        <dbReference type="Pfam" id="PF01370"/>
    </source>
</evidence>
<dbReference type="Pfam" id="PF01370">
    <property type="entry name" value="Epimerase"/>
    <property type="match status" value="1"/>
</dbReference>
<evidence type="ECO:0000313" key="4">
    <source>
        <dbReference type="Proteomes" id="UP001315278"/>
    </source>
</evidence>
<comment type="subcellular location">
    <subcellularLocation>
        <location evidence="1">Membrane</location>
    </subcellularLocation>
</comment>
<sequence>MVFRVLIVGGTGQVGSAVVRALIAEPACAEVVMINRREVSPVADPRVRQVILDTADATFPEQVSKIAQAMVAHGDAVYGASCIGVGKGSLNWSEEALKALEIGVVGGFARGCRAGGITRFALLSAAGSSTTSRIRYARIMGQKEEAVREIGFQRLAIFRPGIIAGNVHTPGYVAWLGRLIPGSFGTIEQDDIGRAFVAEFAEGSALTGTVYLENGAMRKASLSRRDRHA</sequence>
<reference evidence="4" key="1">
    <citation type="journal article" date="2021" name="ISME J.">
        <title>Evolutionary origin and ecological implication of a unique nif island in free-living Bradyrhizobium lineages.</title>
        <authorList>
            <person name="Tao J."/>
        </authorList>
    </citation>
    <scope>NUCLEOTIDE SEQUENCE [LARGE SCALE GENOMIC DNA]</scope>
    <source>
        <strain evidence="4">SZCCT0434</strain>
    </source>
</reference>
<dbReference type="PANTHER" id="PTHR14097">
    <property type="entry name" value="OXIDOREDUCTASE HTATIP2"/>
    <property type="match status" value="1"/>
</dbReference>
<dbReference type="InterPro" id="IPR001509">
    <property type="entry name" value="Epimerase_deHydtase"/>
</dbReference>
<protein>
    <submittedName>
        <fullName evidence="3">NAD(P)H-binding protein</fullName>
    </submittedName>
</protein>
<dbReference type="RefSeq" id="WP_212492983.1">
    <property type="nucleotide sequence ID" value="NZ_JAFCJH010000013.1"/>
</dbReference>
<comment type="caution">
    <text evidence="3">The sequence shown here is derived from an EMBL/GenBank/DDBJ whole genome shotgun (WGS) entry which is preliminary data.</text>
</comment>